<dbReference type="KEGG" id="hsn:DV733_06350"/>
<dbReference type="GO" id="GO:0016491">
    <property type="term" value="F:oxidoreductase activity"/>
    <property type="evidence" value="ECO:0007669"/>
    <property type="project" value="InterPro"/>
</dbReference>
<evidence type="ECO:0000313" key="3">
    <source>
        <dbReference type="EMBL" id="QCC50888.1"/>
    </source>
</evidence>
<name>A0A4D6HCK7_9EURY</name>
<accession>A0A4D6HCK7</accession>
<feature type="transmembrane region" description="Helical" evidence="1">
    <location>
        <begin position="12"/>
        <end position="35"/>
    </location>
</feature>
<dbReference type="EMBL" id="CP031310">
    <property type="protein sequence ID" value="QCC50888.1"/>
    <property type="molecule type" value="Genomic_DNA"/>
</dbReference>
<feature type="transmembrane region" description="Helical" evidence="1">
    <location>
        <begin position="41"/>
        <end position="63"/>
    </location>
</feature>
<keyword evidence="1" id="KW-0812">Transmembrane</keyword>
<dbReference type="STRING" id="1457250.GCA_000755225_00217"/>
<gene>
    <name evidence="3" type="ORF">DV733_06350</name>
</gene>
<evidence type="ECO:0000313" key="4">
    <source>
        <dbReference type="Proteomes" id="UP000296706"/>
    </source>
</evidence>
<dbReference type="InterPro" id="IPR000572">
    <property type="entry name" value="OxRdtase_Mopterin-bd_dom"/>
</dbReference>
<keyword evidence="4" id="KW-1185">Reference proteome</keyword>
<dbReference type="Pfam" id="PF00174">
    <property type="entry name" value="Oxidored_molyb"/>
    <property type="match status" value="1"/>
</dbReference>
<protein>
    <submittedName>
        <fullName evidence="3">Sulfite oxidase</fullName>
    </submittedName>
</protein>
<dbReference type="SUPFAM" id="SSF56524">
    <property type="entry name" value="Oxidoreductase molybdopterin-binding domain"/>
    <property type="match status" value="1"/>
</dbReference>
<keyword evidence="1" id="KW-0472">Membrane</keyword>
<organism evidence="3 4">
    <name type="scientific">Halapricum salinum</name>
    <dbReference type="NCBI Taxonomy" id="1457250"/>
    <lineage>
        <taxon>Archaea</taxon>
        <taxon>Methanobacteriati</taxon>
        <taxon>Methanobacteriota</taxon>
        <taxon>Stenosarchaea group</taxon>
        <taxon>Halobacteria</taxon>
        <taxon>Halobacteriales</taxon>
        <taxon>Haloarculaceae</taxon>
        <taxon>Halapricum</taxon>
    </lineage>
</organism>
<reference evidence="3 4" key="1">
    <citation type="journal article" date="2019" name="Nat. Commun.">
        <title>A new type of DNA phosphorothioation-based antiviral system in archaea.</title>
        <authorList>
            <person name="Xiong L."/>
            <person name="Liu S."/>
            <person name="Chen S."/>
            <person name="Xiao Y."/>
            <person name="Zhu B."/>
            <person name="Gao Y."/>
            <person name="Zhang Y."/>
            <person name="Chen B."/>
            <person name="Luo J."/>
            <person name="Deng Z."/>
            <person name="Chen X."/>
            <person name="Wang L."/>
            <person name="Chen S."/>
        </authorList>
    </citation>
    <scope>NUCLEOTIDE SEQUENCE [LARGE SCALE GENOMIC DNA]</scope>
    <source>
        <strain evidence="3 4">CBA1105</strain>
    </source>
</reference>
<feature type="transmembrane region" description="Helical" evidence="1">
    <location>
        <begin position="104"/>
        <end position="128"/>
    </location>
</feature>
<dbReference type="AlphaFoldDB" id="A0A4D6HCK7"/>
<sequence>MGRLDAVTPPARVVDLGILVSILVLLATGVASMFAATPSTAWVYVTHGVVGVTLVGLVALKLWRVRRRVRARPTGVWTSIALAVLALAALATGIAWVFGLELDLGFWGLLNVHIALGLLVVPVLLVHLRRRFALPDRETVTDRRTALQMSGLLVGGAVVWRAQQSLNRVLDTAGARRRFTGSRPVEGESGNDFPVTMWVADDPDRVDLDTWSLRVRGRVDEPFSLDAEDLAPESETRALLDCTSGWYAERDWQGLSVGDLLEAADVRGDAGWVQFRSVTGYKWSLPIEEAREALLATHVDGERLTHGHGFPLRLVAPDRRGYQWVKWVEEVRVSRSRDLSESVAIFVSGL</sequence>
<dbReference type="InterPro" id="IPR008335">
    <property type="entry name" value="Mopterin_OxRdtase_euk"/>
</dbReference>
<dbReference type="GeneID" id="39847468"/>
<dbReference type="OrthoDB" id="24039at2157"/>
<feature type="transmembrane region" description="Helical" evidence="1">
    <location>
        <begin position="75"/>
        <end position="98"/>
    </location>
</feature>
<dbReference type="PANTHER" id="PTHR43032">
    <property type="entry name" value="PROTEIN-METHIONINE-SULFOXIDE REDUCTASE"/>
    <property type="match status" value="1"/>
</dbReference>
<feature type="domain" description="Oxidoreductase molybdopterin-binding" evidence="2">
    <location>
        <begin position="203"/>
        <end position="337"/>
    </location>
</feature>
<proteinExistence type="predicted"/>
<evidence type="ECO:0000256" key="1">
    <source>
        <dbReference type="SAM" id="Phobius"/>
    </source>
</evidence>
<dbReference type="PRINTS" id="PR00407">
    <property type="entry name" value="EUMOPTERIN"/>
</dbReference>
<keyword evidence="1" id="KW-1133">Transmembrane helix</keyword>
<dbReference type="CDD" id="cd00321">
    <property type="entry name" value="SO_family_Moco"/>
    <property type="match status" value="1"/>
</dbReference>
<evidence type="ECO:0000259" key="2">
    <source>
        <dbReference type="Pfam" id="PF00174"/>
    </source>
</evidence>
<dbReference type="Gene3D" id="3.90.420.10">
    <property type="entry name" value="Oxidoreductase, molybdopterin-binding domain"/>
    <property type="match status" value="1"/>
</dbReference>
<dbReference type="Proteomes" id="UP000296706">
    <property type="component" value="Chromosome"/>
</dbReference>
<dbReference type="RefSeq" id="WP_049995556.1">
    <property type="nucleotide sequence ID" value="NZ_CP031310.1"/>
</dbReference>
<dbReference type="InterPro" id="IPR036374">
    <property type="entry name" value="OxRdtase_Mopterin-bd_sf"/>
</dbReference>